<evidence type="ECO:0000313" key="5">
    <source>
        <dbReference type="Proteomes" id="UP000192796"/>
    </source>
</evidence>
<dbReference type="InterPro" id="IPR011006">
    <property type="entry name" value="CheY-like_superfamily"/>
</dbReference>
<dbReference type="GO" id="GO:0000160">
    <property type="term" value="P:phosphorelay signal transduction system"/>
    <property type="evidence" value="ECO:0007669"/>
    <property type="project" value="InterPro"/>
</dbReference>
<dbReference type="Gene3D" id="3.40.50.2300">
    <property type="match status" value="1"/>
</dbReference>
<evidence type="ECO:0000256" key="2">
    <source>
        <dbReference type="PROSITE-ProRule" id="PRU00169"/>
    </source>
</evidence>
<comment type="caution">
    <text evidence="4">The sequence shown here is derived from an EMBL/GenBank/DDBJ whole genome shotgun (WGS) entry which is preliminary data.</text>
</comment>
<dbReference type="AlphaFoldDB" id="A0A1V9G7A2"/>
<dbReference type="Proteomes" id="UP000192796">
    <property type="component" value="Unassembled WGS sequence"/>
</dbReference>
<dbReference type="EMBL" id="LVYD01000002">
    <property type="protein sequence ID" value="OQP66346.1"/>
    <property type="molecule type" value="Genomic_DNA"/>
</dbReference>
<dbReference type="OrthoDB" id="7631574at2"/>
<evidence type="ECO:0000313" key="4">
    <source>
        <dbReference type="EMBL" id="OQP66346.1"/>
    </source>
</evidence>
<dbReference type="PROSITE" id="PS50110">
    <property type="entry name" value="RESPONSE_REGULATORY"/>
    <property type="match status" value="1"/>
</dbReference>
<proteinExistence type="predicted"/>
<evidence type="ECO:0000256" key="1">
    <source>
        <dbReference type="ARBA" id="ARBA00022553"/>
    </source>
</evidence>
<organism evidence="4 5">
    <name type="scientific">Niastella vici</name>
    <dbReference type="NCBI Taxonomy" id="1703345"/>
    <lineage>
        <taxon>Bacteria</taxon>
        <taxon>Pseudomonadati</taxon>
        <taxon>Bacteroidota</taxon>
        <taxon>Chitinophagia</taxon>
        <taxon>Chitinophagales</taxon>
        <taxon>Chitinophagaceae</taxon>
        <taxon>Niastella</taxon>
    </lineage>
</organism>
<dbReference type="SMART" id="SM00448">
    <property type="entry name" value="REC"/>
    <property type="match status" value="1"/>
</dbReference>
<keyword evidence="5" id="KW-1185">Reference proteome</keyword>
<evidence type="ECO:0000259" key="3">
    <source>
        <dbReference type="PROSITE" id="PS50110"/>
    </source>
</evidence>
<keyword evidence="1 2" id="KW-0597">Phosphoprotein</keyword>
<dbReference type="PANTHER" id="PTHR44591:SF3">
    <property type="entry name" value="RESPONSE REGULATORY DOMAIN-CONTAINING PROTEIN"/>
    <property type="match status" value="1"/>
</dbReference>
<feature type="modified residue" description="4-aspartylphosphate" evidence="2">
    <location>
        <position position="61"/>
    </location>
</feature>
<feature type="domain" description="Response regulatory" evidence="3">
    <location>
        <begin position="6"/>
        <end position="128"/>
    </location>
</feature>
<dbReference type="RefSeq" id="WP_081145282.1">
    <property type="nucleotide sequence ID" value="NZ_LVYD01000002.1"/>
</dbReference>
<dbReference type="SUPFAM" id="SSF52172">
    <property type="entry name" value="CheY-like"/>
    <property type="match status" value="1"/>
</dbReference>
<protein>
    <recommendedName>
        <fullName evidence="3">Response regulatory domain-containing protein</fullName>
    </recommendedName>
</protein>
<dbReference type="InterPro" id="IPR001789">
    <property type="entry name" value="Sig_transdc_resp-reg_receiver"/>
</dbReference>
<accession>A0A1V9G7A2</accession>
<gene>
    <name evidence="4" type="ORF">A3860_12645</name>
</gene>
<dbReference type="Pfam" id="PF00072">
    <property type="entry name" value="Response_reg"/>
    <property type="match status" value="1"/>
</dbReference>
<dbReference type="PANTHER" id="PTHR44591">
    <property type="entry name" value="STRESS RESPONSE REGULATOR PROTEIN 1"/>
    <property type="match status" value="1"/>
</dbReference>
<dbReference type="InterPro" id="IPR050595">
    <property type="entry name" value="Bact_response_regulator"/>
</dbReference>
<dbReference type="STRING" id="1703345.A3860_12645"/>
<reference evidence="4 5" key="1">
    <citation type="submission" date="2016-03" db="EMBL/GenBank/DDBJ databases">
        <title>Niastella vici sp. nov., isolated from farmland soil.</title>
        <authorList>
            <person name="Chen L."/>
            <person name="Wang D."/>
            <person name="Yang S."/>
            <person name="Wang G."/>
        </authorList>
    </citation>
    <scope>NUCLEOTIDE SEQUENCE [LARGE SCALE GENOMIC DNA]</scope>
    <source>
        <strain evidence="4 5">DJ57</strain>
    </source>
</reference>
<sequence>MNFPKKVLLIDDDEDEYDIFTAALNGCCKGVELIYEKNARSALVQMANDEADTVAEMVFLDWHMPQISGKDVLTSIRKLPCYTQVPIVIFTGLLDPFYLKEAKELGATFLMEKPFDLADLGQKLEYLFSLDWKQIKHTGQQI</sequence>
<name>A0A1V9G7A2_9BACT</name>